<feature type="binding site" evidence="10">
    <location>
        <begin position="7"/>
        <end position="12"/>
    </location>
    <ligand>
        <name>substrate</name>
    </ligand>
</feature>
<dbReference type="eggNOG" id="COG0127">
    <property type="taxonomic scope" value="Bacteria"/>
</dbReference>
<dbReference type="Proteomes" id="UP000004095">
    <property type="component" value="Unassembled WGS sequence"/>
</dbReference>
<comment type="subunit">
    <text evidence="2 10">Homodimer.</text>
</comment>
<keyword evidence="7 10" id="KW-0546">Nucleotide metabolism</keyword>
<evidence type="ECO:0000256" key="2">
    <source>
        <dbReference type="ARBA" id="ARBA00011738"/>
    </source>
</evidence>
<dbReference type="NCBIfam" id="TIGR00042">
    <property type="entry name" value="RdgB/HAM1 family non-canonical purine NTP pyrophosphatase"/>
    <property type="match status" value="1"/>
</dbReference>
<reference evidence="12 13" key="1">
    <citation type="submission" date="2007-01" db="EMBL/GenBank/DDBJ databases">
        <authorList>
            <person name="Haygood M."/>
            <person name="Podell S."/>
            <person name="Anderson C."/>
            <person name="Hopkinson B."/>
            <person name="Roe K."/>
            <person name="Barbeau K."/>
            <person name="Gaasterland T."/>
            <person name="Ferriera S."/>
            <person name="Johnson J."/>
            <person name="Kravitz S."/>
            <person name="Beeson K."/>
            <person name="Sutton G."/>
            <person name="Rogers Y.-H."/>
            <person name="Friedman R."/>
            <person name="Frazier M."/>
            <person name="Venter J.C."/>
        </authorList>
    </citation>
    <scope>NUCLEOTIDE SEQUENCE [LARGE SCALE GENOMIC DNA]</scope>
    <source>
        <strain evidence="12 13">ATCC 23134</strain>
    </source>
</reference>
<dbReference type="GO" id="GO:0000166">
    <property type="term" value="F:nucleotide binding"/>
    <property type="evidence" value="ECO:0007669"/>
    <property type="project" value="UniProtKB-KW"/>
</dbReference>
<dbReference type="GO" id="GO:0036220">
    <property type="term" value="F:ITP diphosphatase activity"/>
    <property type="evidence" value="ECO:0007669"/>
    <property type="project" value="UniProtKB-UniRule"/>
</dbReference>
<evidence type="ECO:0000256" key="8">
    <source>
        <dbReference type="ARBA" id="ARBA00051875"/>
    </source>
</evidence>
<dbReference type="EC" id="3.6.1.66" evidence="10"/>
<feature type="binding site" evidence="10">
    <location>
        <position position="69"/>
    </location>
    <ligand>
        <name>substrate</name>
    </ligand>
</feature>
<dbReference type="GO" id="GO:0005829">
    <property type="term" value="C:cytosol"/>
    <property type="evidence" value="ECO:0007669"/>
    <property type="project" value="TreeGrafter"/>
</dbReference>
<dbReference type="GO" id="GO:0035870">
    <property type="term" value="F:dITP diphosphatase activity"/>
    <property type="evidence" value="ECO:0007669"/>
    <property type="project" value="UniProtKB-UniRule"/>
</dbReference>
<evidence type="ECO:0000313" key="12">
    <source>
        <dbReference type="EMBL" id="EAY27760.1"/>
    </source>
</evidence>
<dbReference type="RefSeq" id="WP_002699135.1">
    <property type="nucleotide sequence ID" value="NZ_AAWS01000021.1"/>
</dbReference>
<evidence type="ECO:0000256" key="5">
    <source>
        <dbReference type="ARBA" id="ARBA00022801"/>
    </source>
</evidence>
<dbReference type="PANTHER" id="PTHR11067">
    <property type="entry name" value="INOSINE TRIPHOSPHATE PYROPHOSPHATASE/HAM1 PROTEIN"/>
    <property type="match status" value="1"/>
</dbReference>
<evidence type="ECO:0000256" key="4">
    <source>
        <dbReference type="ARBA" id="ARBA00022741"/>
    </source>
</evidence>
<dbReference type="GO" id="GO:0009146">
    <property type="term" value="P:purine nucleoside triphosphate catabolic process"/>
    <property type="evidence" value="ECO:0007669"/>
    <property type="project" value="UniProtKB-UniRule"/>
</dbReference>
<dbReference type="FunFam" id="3.90.950.10:FF:000001">
    <property type="entry name" value="dITP/XTP pyrophosphatase"/>
    <property type="match status" value="1"/>
</dbReference>
<dbReference type="PANTHER" id="PTHR11067:SF9">
    <property type="entry name" value="INOSINE TRIPHOSPHATE PYROPHOSPHATASE"/>
    <property type="match status" value="1"/>
</dbReference>
<dbReference type="Gene3D" id="3.90.950.10">
    <property type="match status" value="1"/>
</dbReference>
<dbReference type="AlphaFoldDB" id="A1ZPM1"/>
<feature type="binding site" evidence="10">
    <location>
        <position position="68"/>
    </location>
    <ligand>
        <name>Mg(2+)</name>
        <dbReference type="ChEBI" id="CHEBI:18420"/>
    </ligand>
</feature>
<dbReference type="InterPro" id="IPR002637">
    <property type="entry name" value="RdgB/HAM1"/>
</dbReference>
<keyword evidence="4 10" id="KW-0547">Nucleotide-binding</keyword>
<feature type="binding site" evidence="10">
    <location>
        <position position="171"/>
    </location>
    <ligand>
        <name>substrate</name>
    </ligand>
</feature>
<evidence type="ECO:0000256" key="9">
    <source>
        <dbReference type="ARBA" id="ARBA00052017"/>
    </source>
</evidence>
<accession>A1ZPM1</accession>
<dbReference type="OrthoDB" id="9807456at2"/>
<evidence type="ECO:0000256" key="10">
    <source>
        <dbReference type="HAMAP-Rule" id="MF_01405"/>
    </source>
</evidence>
<dbReference type="HAMAP" id="MF_01405">
    <property type="entry name" value="Non_canon_purine_NTPase"/>
    <property type="match status" value="1"/>
</dbReference>
<dbReference type="GO" id="GO:0036222">
    <property type="term" value="F:XTP diphosphatase activity"/>
    <property type="evidence" value="ECO:0007669"/>
    <property type="project" value="UniProtKB-UniRule"/>
</dbReference>
<keyword evidence="6 10" id="KW-0460">Magnesium</keyword>
<name>A1ZPM1_MICM2</name>
<dbReference type="Pfam" id="PF01725">
    <property type="entry name" value="Ham1p_like"/>
    <property type="match status" value="1"/>
</dbReference>
<dbReference type="GO" id="GO:0017111">
    <property type="term" value="F:ribonucleoside triphosphate phosphatase activity"/>
    <property type="evidence" value="ECO:0007669"/>
    <property type="project" value="InterPro"/>
</dbReference>
<comment type="similarity">
    <text evidence="1 10 11">Belongs to the HAM1 NTPase family.</text>
</comment>
<comment type="catalytic activity">
    <reaction evidence="9 10">
        <text>XTP + H2O = XMP + diphosphate + H(+)</text>
        <dbReference type="Rhea" id="RHEA:28610"/>
        <dbReference type="ChEBI" id="CHEBI:15377"/>
        <dbReference type="ChEBI" id="CHEBI:15378"/>
        <dbReference type="ChEBI" id="CHEBI:33019"/>
        <dbReference type="ChEBI" id="CHEBI:57464"/>
        <dbReference type="ChEBI" id="CHEBI:61314"/>
        <dbReference type="EC" id="3.6.1.66"/>
    </reaction>
</comment>
<dbReference type="GO" id="GO:0009117">
    <property type="term" value="P:nucleotide metabolic process"/>
    <property type="evidence" value="ECO:0007669"/>
    <property type="project" value="UniProtKB-KW"/>
</dbReference>
<dbReference type="InterPro" id="IPR020922">
    <property type="entry name" value="dITP/XTP_pyrophosphatase"/>
</dbReference>
<protein>
    <recommendedName>
        <fullName evidence="10">dITP/XTP pyrophosphatase</fullName>
        <ecNumber evidence="10">3.6.1.66</ecNumber>
    </recommendedName>
    <alternativeName>
        <fullName evidence="10">Non-canonical purine NTP pyrophosphatase</fullName>
    </alternativeName>
    <alternativeName>
        <fullName evidence="10">Non-standard purine NTP pyrophosphatase</fullName>
    </alternativeName>
    <alternativeName>
        <fullName evidence="10">Nucleoside-triphosphate diphosphatase</fullName>
    </alternativeName>
    <alternativeName>
        <fullName evidence="10">Nucleoside-triphosphate pyrophosphatase</fullName>
        <shortName evidence="10">NTPase</shortName>
    </alternativeName>
</protein>
<comment type="caution">
    <text evidence="10">Lacks conserved residue(s) required for the propagation of feature annotation.</text>
</comment>
<keyword evidence="13" id="KW-1185">Reference proteome</keyword>
<evidence type="ECO:0000256" key="3">
    <source>
        <dbReference type="ARBA" id="ARBA00022723"/>
    </source>
</evidence>
<evidence type="ECO:0000256" key="7">
    <source>
        <dbReference type="ARBA" id="ARBA00023080"/>
    </source>
</evidence>
<evidence type="ECO:0000256" key="6">
    <source>
        <dbReference type="ARBA" id="ARBA00022842"/>
    </source>
</evidence>
<evidence type="ECO:0000313" key="13">
    <source>
        <dbReference type="Proteomes" id="UP000004095"/>
    </source>
</evidence>
<comment type="catalytic activity">
    <reaction evidence="10">
        <text>ITP + H2O = IMP + diphosphate + H(+)</text>
        <dbReference type="Rhea" id="RHEA:29399"/>
        <dbReference type="ChEBI" id="CHEBI:15377"/>
        <dbReference type="ChEBI" id="CHEBI:15378"/>
        <dbReference type="ChEBI" id="CHEBI:33019"/>
        <dbReference type="ChEBI" id="CHEBI:58053"/>
        <dbReference type="ChEBI" id="CHEBI:61402"/>
        <dbReference type="EC" id="3.6.1.66"/>
    </reaction>
</comment>
<evidence type="ECO:0000256" key="1">
    <source>
        <dbReference type="ARBA" id="ARBA00008023"/>
    </source>
</evidence>
<dbReference type="CDD" id="cd00515">
    <property type="entry name" value="HAM1"/>
    <property type="match status" value="1"/>
</dbReference>
<keyword evidence="3 10" id="KW-0479">Metal-binding</keyword>
<comment type="function">
    <text evidence="10">Pyrophosphatase that catalyzes the hydrolysis of nucleoside triphosphates to their monophosphate derivatives, with a high preference for the non-canonical purine nucleotides XTP (xanthosine triphosphate), dITP (deoxyinosine triphosphate) and ITP. Seems to function as a house-cleaning enzyme that removes non-canonical purine nucleotides from the nucleotide pool, thus preventing their incorporation into DNA/RNA and avoiding chromosomal lesions.</text>
</comment>
<dbReference type="InterPro" id="IPR029001">
    <property type="entry name" value="ITPase-like_fam"/>
</dbReference>
<comment type="catalytic activity">
    <reaction evidence="8 10">
        <text>dITP + H2O = dIMP + diphosphate + H(+)</text>
        <dbReference type="Rhea" id="RHEA:28342"/>
        <dbReference type="ChEBI" id="CHEBI:15377"/>
        <dbReference type="ChEBI" id="CHEBI:15378"/>
        <dbReference type="ChEBI" id="CHEBI:33019"/>
        <dbReference type="ChEBI" id="CHEBI:61194"/>
        <dbReference type="ChEBI" id="CHEBI:61382"/>
        <dbReference type="EC" id="3.6.1.66"/>
    </reaction>
</comment>
<dbReference type="EMBL" id="AAWS01000021">
    <property type="protein sequence ID" value="EAY27760.1"/>
    <property type="molecule type" value="Genomic_DNA"/>
</dbReference>
<sequence length="192" mass="21088">MKLCFATRNTNKIKEVKAKLGATFEVISLDDIQCNDELPETTGTIEGNSAQKAQYVWDHFQVNCFADDTGLEVEALEGAPGVDSAMYAGKHGDSKANITLLLKNLQGNAHRKAQFKTVITLVVNGIQHQFEGIAAGTILPDTRGSEGFGYDPIFLPEGHTQTFAEMSLEQKNDISHRSKAFVKLVDFLQNKI</sequence>
<keyword evidence="5 10" id="KW-0378">Hydrolase</keyword>
<dbReference type="GO" id="GO:0046872">
    <property type="term" value="F:metal ion binding"/>
    <property type="evidence" value="ECO:0007669"/>
    <property type="project" value="UniProtKB-KW"/>
</dbReference>
<evidence type="ECO:0000256" key="11">
    <source>
        <dbReference type="RuleBase" id="RU003781"/>
    </source>
</evidence>
<comment type="caution">
    <text evidence="12">The sequence shown here is derived from an EMBL/GenBank/DDBJ whole genome shotgun (WGS) entry which is preliminary data.</text>
</comment>
<feature type="active site" description="Proton acceptor" evidence="10">
    <location>
        <position position="68"/>
    </location>
</feature>
<feature type="binding site" evidence="10">
    <location>
        <begin position="176"/>
        <end position="177"/>
    </location>
    <ligand>
        <name>substrate</name>
    </ligand>
</feature>
<proteinExistence type="inferred from homology"/>
<comment type="cofactor">
    <cofactor evidence="10">
        <name>Mg(2+)</name>
        <dbReference type="ChEBI" id="CHEBI:18420"/>
    </cofactor>
    <text evidence="10">Binds 1 Mg(2+) ion per subunit.</text>
</comment>
<gene>
    <name evidence="12" type="ORF">M23134_03829</name>
</gene>
<organism evidence="12 13">
    <name type="scientific">Microscilla marina ATCC 23134</name>
    <dbReference type="NCBI Taxonomy" id="313606"/>
    <lineage>
        <taxon>Bacteria</taxon>
        <taxon>Pseudomonadati</taxon>
        <taxon>Bacteroidota</taxon>
        <taxon>Cytophagia</taxon>
        <taxon>Cytophagales</taxon>
        <taxon>Microscillaceae</taxon>
        <taxon>Microscilla</taxon>
    </lineage>
</organism>
<dbReference type="SUPFAM" id="SSF52972">
    <property type="entry name" value="ITPase-like"/>
    <property type="match status" value="1"/>
</dbReference>
<feature type="binding site" evidence="10">
    <location>
        <begin position="148"/>
        <end position="151"/>
    </location>
    <ligand>
        <name>substrate</name>
    </ligand>
</feature>